<evidence type="ECO:0000313" key="3">
    <source>
        <dbReference type="Proteomes" id="UP000826014"/>
    </source>
</evidence>
<reference evidence="2 3" key="1">
    <citation type="journal article" date="2022" name="bioRxiv">
        <title>Ecology and evolution of chlamydial symbionts of arthropods.</title>
        <authorList>
            <person name="Halter T."/>
            <person name="Koestlbacher S."/>
            <person name="Collingro A."/>
            <person name="Sixt B.S."/>
            <person name="Toenshoff E.R."/>
            <person name="Hendrickx F."/>
            <person name="Kostanjsek R."/>
            <person name="Horn M."/>
        </authorList>
    </citation>
    <scope>NUCLEOTIDE SEQUENCE [LARGE SCALE GENOMIC DNA]</scope>
    <source>
        <strain evidence="2">W744xW776</strain>
    </source>
</reference>
<dbReference type="SUPFAM" id="SSF89082">
    <property type="entry name" value="Antibiotic binding domain of TipA-like multidrug resistance regulators"/>
    <property type="match status" value="1"/>
</dbReference>
<evidence type="ECO:0000259" key="1">
    <source>
        <dbReference type="Pfam" id="PF07739"/>
    </source>
</evidence>
<accession>A0ABX8V125</accession>
<sequence>MTLEAFTIKDSIKESNENVKNMSKEDFEKTNQDWVHILDDLAKQWKNRASAGSAEVQKIIRRHYEWLKKYWTPNCESYAGIGEGYTSADSNG</sequence>
<dbReference type="InterPro" id="IPR012925">
    <property type="entry name" value="TipAS_dom"/>
</dbReference>
<evidence type="ECO:0000313" key="2">
    <source>
        <dbReference type="EMBL" id="QYF48876.1"/>
    </source>
</evidence>
<protein>
    <submittedName>
        <fullName evidence="2">TipAS antibiotic-recognition domain</fullName>
    </submittedName>
</protein>
<gene>
    <name evidence="2" type="ORF">RHABOEDO_001112</name>
</gene>
<keyword evidence="3" id="KW-1185">Reference proteome</keyword>
<dbReference type="EMBL" id="CP075587">
    <property type="protein sequence ID" value="QYF48876.1"/>
    <property type="molecule type" value="Genomic_DNA"/>
</dbReference>
<proteinExistence type="predicted"/>
<name>A0ABX8V125_9BACT</name>
<dbReference type="Proteomes" id="UP000826014">
    <property type="component" value="Chromosome"/>
</dbReference>
<dbReference type="Gene3D" id="1.10.490.50">
    <property type="entry name" value="Antibiotic binding domain of TipA-like multidrug resistance regulators"/>
    <property type="match status" value="1"/>
</dbReference>
<feature type="domain" description="TipAS antibiotic-recognition" evidence="1">
    <location>
        <begin position="10"/>
        <end position="87"/>
    </location>
</feature>
<dbReference type="Pfam" id="PF07739">
    <property type="entry name" value="TipAS"/>
    <property type="match status" value="1"/>
</dbReference>
<dbReference type="RefSeq" id="WP_215217177.1">
    <property type="nucleotide sequence ID" value="NZ_CP075587.1"/>
</dbReference>
<organism evidence="2 3">
    <name type="scientific">Candidatus Rhabdochlamydia oedothoracis</name>
    <dbReference type="NCBI Taxonomy" id="2720720"/>
    <lineage>
        <taxon>Bacteria</taxon>
        <taxon>Pseudomonadati</taxon>
        <taxon>Chlamydiota</taxon>
        <taxon>Chlamydiia</taxon>
        <taxon>Parachlamydiales</taxon>
        <taxon>Candidatus Rhabdochlamydiaceae</taxon>
        <taxon>Candidatus Rhabdochlamydia</taxon>
    </lineage>
</organism>
<dbReference type="InterPro" id="IPR036244">
    <property type="entry name" value="TipA-like_antibiotic-bd"/>
</dbReference>